<dbReference type="KEGG" id="cfj:CFIO01_03957"/>
<dbReference type="eggNOG" id="ENOG502SNMZ">
    <property type="taxonomic scope" value="Eukaryota"/>
</dbReference>
<evidence type="ECO:0000259" key="1">
    <source>
        <dbReference type="Pfam" id="PF06985"/>
    </source>
</evidence>
<dbReference type="Proteomes" id="UP000020467">
    <property type="component" value="Unassembled WGS sequence"/>
</dbReference>
<accession>A0A010RZB0</accession>
<dbReference type="OrthoDB" id="5571888at2759"/>
<sequence length="716" mass="79148">MASIRRDKPIEVVVASDARRKTDSVYHLLPLSKDEIRVIKLQPATSLLAPVVADLAVLQLGIEPSQYDALSYRWGDGLDSVNITVNGGSMTISRSLQIALCYLRHDKEERVIWADSLCINQEDMEEKSVQIQNMDRIYSEASCVRIWLGEAGDFTEAGTALLNSCEALQDETTTTQKIMDDEEGVFGLTELLLRPYWSRMWMFQEILLAKRAVVHCGIFVADWWTIKTLDTLTSNPSIWKPSTPRKRSIAEFRKAFFNIAHLNVPLSQIGNIENILFPTSHLQASNDHDKLYALMGLCNIGNYLTIDYLSSTRDVYADFTQCYTQSTGDLSLLYGAGLCQSSKGQDIGLPSWVPDFRGIDGRDSLFLAAGFSKAFNASAGRSYRQAERNDREMDSGDDIHPVEGLQLDGLLARDLSDEEPPENFLISEGIPAGRLSFGKVAAEQLSIQLNSVEEVVVGELPIEEFSIEQLSTEESAAKNLPAKGLVVEGLVAGEILMTRPLDVSESGRWELYQTFGTGCSNHGTSESAIQALVEVLIMNSDAKSCQSISGQRGHGPQVSLFRLLGLVRDVEKLYKGNSTGPGAKTDVLALLRWAGLDKVDRLSETYSELWTSEQKTLDRYRTMFIRELKRKRSPSSRIFSVNSGYIGRASAKVAEGDVVAILSGSRLPFIVRKVENAMSFQVVSPCYVSGMMFGELVGGSGIGQDNVNEFETIMLV</sequence>
<feature type="domain" description="Heterokaryon incompatibility" evidence="1">
    <location>
        <begin position="67"/>
        <end position="205"/>
    </location>
</feature>
<dbReference type="PANTHER" id="PTHR24148">
    <property type="entry name" value="ANKYRIN REPEAT DOMAIN-CONTAINING PROTEIN 39 HOMOLOG-RELATED"/>
    <property type="match status" value="1"/>
</dbReference>
<dbReference type="InterPro" id="IPR052895">
    <property type="entry name" value="HetReg/Transcr_Mod"/>
</dbReference>
<reference evidence="2 3" key="1">
    <citation type="submission" date="2014-02" db="EMBL/GenBank/DDBJ databases">
        <title>The genome sequence of Colletotrichum fioriniae PJ7.</title>
        <authorList>
            <person name="Baroncelli R."/>
            <person name="Thon M.R."/>
        </authorList>
    </citation>
    <scope>NUCLEOTIDE SEQUENCE [LARGE SCALE GENOMIC DNA]</scope>
    <source>
        <strain evidence="2 3">PJ7</strain>
    </source>
</reference>
<dbReference type="AlphaFoldDB" id="A0A010RZB0"/>
<dbReference type="EMBL" id="JARH01000691">
    <property type="protein sequence ID" value="EXF77618.1"/>
    <property type="molecule type" value="Genomic_DNA"/>
</dbReference>
<protein>
    <submittedName>
        <fullName evidence="2">Ankyrin and HET domain-containing protein</fullName>
    </submittedName>
</protein>
<proteinExistence type="predicted"/>
<dbReference type="InterPro" id="IPR010730">
    <property type="entry name" value="HET"/>
</dbReference>
<dbReference type="PANTHER" id="PTHR24148:SF73">
    <property type="entry name" value="HET DOMAIN PROTEIN (AFU_ORTHOLOGUE AFUA_8G01020)"/>
    <property type="match status" value="1"/>
</dbReference>
<dbReference type="HOGENOM" id="CLU_004184_7_2_1"/>
<evidence type="ECO:0000313" key="3">
    <source>
        <dbReference type="Proteomes" id="UP000020467"/>
    </source>
</evidence>
<evidence type="ECO:0000313" key="2">
    <source>
        <dbReference type="EMBL" id="EXF77618.1"/>
    </source>
</evidence>
<keyword evidence="3" id="KW-1185">Reference proteome</keyword>
<organism evidence="2 3">
    <name type="scientific">Colletotrichum fioriniae PJ7</name>
    <dbReference type="NCBI Taxonomy" id="1445577"/>
    <lineage>
        <taxon>Eukaryota</taxon>
        <taxon>Fungi</taxon>
        <taxon>Dikarya</taxon>
        <taxon>Ascomycota</taxon>
        <taxon>Pezizomycotina</taxon>
        <taxon>Sordariomycetes</taxon>
        <taxon>Hypocreomycetidae</taxon>
        <taxon>Glomerellales</taxon>
        <taxon>Glomerellaceae</taxon>
        <taxon>Colletotrichum</taxon>
        <taxon>Colletotrichum acutatum species complex</taxon>
    </lineage>
</organism>
<gene>
    <name evidence="2" type="ORF">CFIO01_03957</name>
</gene>
<comment type="caution">
    <text evidence="2">The sequence shown here is derived from an EMBL/GenBank/DDBJ whole genome shotgun (WGS) entry which is preliminary data.</text>
</comment>
<name>A0A010RZB0_9PEZI</name>
<dbReference type="Pfam" id="PF26639">
    <property type="entry name" value="Het-6_barrel"/>
    <property type="match status" value="1"/>
</dbReference>
<dbReference type="Pfam" id="PF06985">
    <property type="entry name" value="HET"/>
    <property type="match status" value="1"/>
</dbReference>